<reference evidence="1 2" key="1">
    <citation type="submission" date="2018-06" db="EMBL/GenBank/DDBJ databases">
        <authorList>
            <consortium name="Pathogen Informatics"/>
            <person name="Doyle S."/>
        </authorList>
    </citation>
    <scope>NUCLEOTIDE SEQUENCE [LARGE SCALE GENOMIC DNA]</scope>
    <source>
        <strain evidence="1 2">NCTC12157</strain>
    </source>
</reference>
<evidence type="ECO:0000313" key="1">
    <source>
        <dbReference type="EMBL" id="STQ45861.1"/>
    </source>
</evidence>
<proteinExistence type="predicted"/>
<gene>
    <name evidence="1" type="ORF">NCTC12157_03612</name>
</gene>
<dbReference type="AlphaFoldDB" id="A0A377NED2"/>
<accession>A0A377NED2</accession>
<dbReference type="InterPro" id="IPR049457">
    <property type="entry name" value="Emfourin"/>
</dbReference>
<sequence length="117" mass="13147">MKPLETLESSAVIEMYREGGMAFIPKLNGPRRVAMAGMSEDKRQQICQLINQSLPYAEPPEQAGRGDQRYYRLEISYATAQQSGSLVLIIPETQTPAELIELWKSAQPKASRYRADS</sequence>
<protein>
    <submittedName>
        <fullName evidence="1">Uncharacterized protein</fullName>
    </submittedName>
</protein>
<dbReference type="EMBL" id="UGGO01000001">
    <property type="protein sequence ID" value="STQ45861.1"/>
    <property type="molecule type" value="Genomic_DNA"/>
</dbReference>
<dbReference type="Pfam" id="PF20242">
    <property type="entry name" value="Emfourin"/>
    <property type="match status" value="1"/>
</dbReference>
<dbReference type="Proteomes" id="UP000254304">
    <property type="component" value="Unassembled WGS sequence"/>
</dbReference>
<evidence type="ECO:0000313" key="2">
    <source>
        <dbReference type="Proteomes" id="UP000254304"/>
    </source>
</evidence>
<name>A0A377NED2_9GAMM</name>
<organism evidence="1 2">
    <name type="scientific">Ewingella americana</name>
    <dbReference type="NCBI Taxonomy" id="41202"/>
    <lineage>
        <taxon>Bacteria</taxon>
        <taxon>Pseudomonadati</taxon>
        <taxon>Pseudomonadota</taxon>
        <taxon>Gammaproteobacteria</taxon>
        <taxon>Enterobacterales</taxon>
        <taxon>Yersiniaceae</taxon>
        <taxon>Ewingella</taxon>
    </lineage>
</organism>